<evidence type="ECO:0000313" key="12">
    <source>
        <dbReference type="Proteomes" id="UP001604002"/>
    </source>
</evidence>
<dbReference type="InterPro" id="IPR011006">
    <property type="entry name" value="CheY-like_superfamily"/>
</dbReference>
<dbReference type="Gene3D" id="3.40.50.2300">
    <property type="match status" value="1"/>
</dbReference>
<comment type="caution">
    <text evidence="11">The sequence shown here is derived from an EMBL/GenBank/DDBJ whole genome shotgun (WGS) entry which is preliminary data.</text>
</comment>
<evidence type="ECO:0000256" key="7">
    <source>
        <dbReference type="PROSITE-ProRule" id="PRU01091"/>
    </source>
</evidence>
<dbReference type="RefSeq" id="WP_393994118.1">
    <property type="nucleotide sequence ID" value="NZ_JBAFVH010000012.1"/>
</dbReference>
<keyword evidence="2" id="KW-0902">Two-component regulatory system</keyword>
<keyword evidence="4 7" id="KW-0238">DNA-binding</keyword>
<feature type="domain" description="OmpR/PhoB-type" evidence="10">
    <location>
        <begin position="150"/>
        <end position="253"/>
    </location>
</feature>
<name>A0ABW7A0D0_9HYPH</name>
<dbReference type="SUPFAM" id="SSF52172">
    <property type="entry name" value="CheY-like"/>
    <property type="match status" value="1"/>
</dbReference>
<evidence type="ECO:0000313" key="11">
    <source>
        <dbReference type="EMBL" id="MFG1374474.1"/>
    </source>
</evidence>
<dbReference type="SMART" id="SM00448">
    <property type="entry name" value="REC"/>
    <property type="match status" value="1"/>
</dbReference>
<feature type="domain" description="Response regulatory" evidence="9">
    <location>
        <begin position="13"/>
        <end position="126"/>
    </location>
</feature>
<dbReference type="PROSITE" id="PS51755">
    <property type="entry name" value="OMPR_PHOB"/>
    <property type="match status" value="1"/>
</dbReference>
<organism evidence="11 12">
    <name type="scientific">Xanthobacter oligotrophicus</name>
    <dbReference type="NCBI Taxonomy" id="2607286"/>
    <lineage>
        <taxon>Bacteria</taxon>
        <taxon>Pseudomonadati</taxon>
        <taxon>Pseudomonadota</taxon>
        <taxon>Alphaproteobacteria</taxon>
        <taxon>Hyphomicrobiales</taxon>
        <taxon>Xanthobacteraceae</taxon>
        <taxon>Xanthobacter</taxon>
    </lineage>
</organism>
<evidence type="ECO:0000256" key="1">
    <source>
        <dbReference type="ARBA" id="ARBA00022553"/>
    </source>
</evidence>
<feature type="DNA-binding region" description="OmpR/PhoB-type" evidence="7">
    <location>
        <begin position="150"/>
        <end position="253"/>
    </location>
</feature>
<keyword evidence="3" id="KW-0805">Transcription regulation</keyword>
<dbReference type="InterPro" id="IPR016032">
    <property type="entry name" value="Sig_transdc_resp-reg_C-effctor"/>
</dbReference>
<dbReference type="PANTHER" id="PTHR48111">
    <property type="entry name" value="REGULATOR OF RPOS"/>
    <property type="match status" value="1"/>
</dbReference>
<accession>A0ABW7A0D0</accession>
<reference evidence="11 12" key="1">
    <citation type="submission" date="2024-02" db="EMBL/GenBank/DDBJ databases">
        <title>Expansion and revision of Xanthobacter and proposal of Roseixanthobacter gen. nov.</title>
        <authorList>
            <person name="Soltysiak M.P.M."/>
            <person name="Jalihal A."/>
            <person name="Ory A."/>
            <person name="Chrisophersen C."/>
            <person name="Lee A.D."/>
            <person name="Boulton J."/>
            <person name="Springer M."/>
        </authorList>
    </citation>
    <scope>NUCLEOTIDE SEQUENCE [LARGE SCALE GENOMIC DNA]</scope>
    <source>
        <strain evidence="11 12">23A</strain>
    </source>
</reference>
<sequence>MAGQSTGGETGWRIVVVDDEEALRETVAEYLAGQGFRVRSAASGRDLDMLLATDQADLILMDVHMPGEDGLTLARRIRSSAQTPIIMLTAADDIVDRVAGLEVGADDYVVKPFDLRELKARIRAVLRRYSAPPPTESSATKPPSANGAAPSGADLTPCGVVFLDMEAHCLVKRDGTREMLTAMEFDLLRVFLQNPNRVLTRDRLLDLAHDRDNEPFDRSIDVRVTRLRKKIEAYPAKPQAIKTVRGVGYLFVPGPRGT</sequence>
<protein>
    <submittedName>
        <fullName evidence="11">Response regulator</fullName>
    </submittedName>
</protein>
<evidence type="ECO:0000256" key="4">
    <source>
        <dbReference type="ARBA" id="ARBA00023125"/>
    </source>
</evidence>
<proteinExistence type="predicted"/>
<dbReference type="PROSITE" id="PS50110">
    <property type="entry name" value="RESPONSE_REGULATORY"/>
    <property type="match status" value="1"/>
</dbReference>
<evidence type="ECO:0000256" key="3">
    <source>
        <dbReference type="ARBA" id="ARBA00023015"/>
    </source>
</evidence>
<dbReference type="InterPro" id="IPR001789">
    <property type="entry name" value="Sig_transdc_resp-reg_receiver"/>
</dbReference>
<dbReference type="Proteomes" id="UP001604002">
    <property type="component" value="Unassembled WGS sequence"/>
</dbReference>
<dbReference type="CDD" id="cd00383">
    <property type="entry name" value="trans_reg_C"/>
    <property type="match status" value="1"/>
</dbReference>
<keyword evidence="1 6" id="KW-0597">Phosphoprotein</keyword>
<evidence type="ECO:0000259" key="10">
    <source>
        <dbReference type="PROSITE" id="PS51755"/>
    </source>
</evidence>
<evidence type="ECO:0000259" key="9">
    <source>
        <dbReference type="PROSITE" id="PS50110"/>
    </source>
</evidence>
<feature type="modified residue" description="4-aspartylphosphate" evidence="6">
    <location>
        <position position="62"/>
    </location>
</feature>
<dbReference type="InterPro" id="IPR001867">
    <property type="entry name" value="OmpR/PhoB-type_DNA-bd"/>
</dbReference>
<dbReference type="InterPro" id="IPR039420">
    <property type="entry name" value="WalR-like"/>
</dbReference>
<keyword evidence="5" id="KW-0804">Transcription</keyword>
<dbReference type="Pfam" id="PF00486">
    <property type="entry name" value="Trans_reg_C"/>
    <property type="match status" value="1"/>
</dbReference>
<dbReference type="SUPFAM" id="SSF46894">
    <property type="entry name" value="C-terminal effector domain of the bipartite response regulators"/>
    <property type="match status" value="1"/>
</dbReference>
<dbReference type="Gene3D" id="6.10.250.690">
    <property type="match status" value="1"/>
</dbReference>
<evidence type="ECO:0000256" key="6">
    <source>
        <dbReference type="PROSITE-ProRule" id="PRU00169"/>
    </source>
</evidence>
<dbReference type="Pfam" id="PF00072">
    <property type="entry name" value="Response_reg"/>
    <property type="match status" value="1"/>
</dbReference>
<dbReference type="Gene3D" id="1.10.10.10">
    <property type="entry name" value="Winged helix-like DNA-binding domain superfamily/Winged helix DNA-binding domain"/>
    <property type="match status" value="1"/>
</dbReference>
<evidence type="ECO:0000256" key="8">
    <source>
        <dbReference type="SAM" id="MobiDB-lite"/>
    </source>
</evidence>
<keyword evidence="12" id="KW-1185">Reference proteome</keyword>
<dbReference type="SMART" id="SM00862">
    <property type="entry name" value="Trans_reg_C"/>
    <property type="match status" value="1"/>
</dbReference>
<feature type="region of interest" description="Disordered" evidence="8">
    <location>
        <begin position="131"/>
        <end position="150"/>
    </location>
</feature>
<dbReference type="InterPro" id="IPR036388">
    <property type="entry name" value="WH-like_DNA-bd_sf"/>
</dbReference>
<dbReference type="PANTHER" id="PTHR48111:SF4">
    <property type="entry name" value="DNA-BINDING DUAL TRANSCRIPTIONAL REGULATOR OMPR"/>
    <property type="match status" value="1"/>
</dbReference>
<evidence type="ECO:0000256" key="2">
    <source>
        <dbReference type="ARBA" id="ARBA00023012"/>
    </source>
</evidence>
<evidence type="ECO:0000256" key="5">
    <source>
        <dbReference type="ARBA" id="ARBA00023163"/>
    </source>
</evidence>
<dbReference type="EMBL" id="JBAFVH010000012">
    <property type="protein sequence ID" value="MFG1374474.1"/>
    <property type="molecule type" value="Genomic_DNA"/>
</dbReference>
<gene>
    <name evidence="11" type="ORF">V5F32_20040</name>
</gene>